<protein>
    <submittedName>
        <fullName evidence="2">CYSTM domain-containing protein</fullName>
    </submittedName>
</protein>
<evidence type="ECO:0000313" key="2">
    <source>
        <dbReference type="WBParaSite" id="L893_g14754.t1"/>
    </source>
</evidence>
<dbReference type="AlphaFoldDB" id="A0A1I7YBX0"/>
<keyword evidence="1" id="KW-1185">Reference proteome</keyword>
<accession>A0A1I7YBX0</accession>
<evidence type="ECO:0000313" key="1">
    <source>
        <dbReference type="Proteomes" id="UP000095287"/>
    </source>
</evidence>
<sequence>MTHPATYVTQQPQPQAYYAPGPYPAGYYPPPQQGYYPPPQPQVIYRDERPRGGVDTNTCWLLSILALCCGCLMGDMFDTNCCCCLIPCALPSFGGRRY</sequence>
<dbReference type="WBParaSite" id="L893_g14754.t1">
    <property type="protein sequence ID" value="L893_g14754.t1"/>
    <property type="gene ID" value="L893_g14754"/>
</dbReference>
<proteinExistence type="predicted"/>
<dbReference type="Proteomes" id="UP000095287">
    <property type="component" value="Unplaced"/>
</dbReference>
<organism evidence="1 2">
    <name type="scientific">Steinernema glaseri</name>
    <dbReference type="NCBI Taxonomy" id="37863"/>
    <lineage>
        <taxon>Eukaryota</taxon>
        <taxon>Metazoa</taxon>
        <taxon>Ecdysozoa</taxon>
        <taxon>Nematoda</taxon>
        <taxon>Chromadorea</taxon>
        <taxon>Rhabditida</taxon>
        <taxon>Tylenchina</taxon>
        <taxon>Panagrolaimomorpha</taxon>
        <taxon>Strongyloidoidea</taxon>
        <taxon>Steinernematidae</taxon>
        <taxon>Steinernema</taxon>
    </lineage>
</organism>
<reference evidence="2" key="1">
    <citation type="submission" date="2016-11" db="UniProtKB">
        <authorList>
            <consortium name="WormBaseParasite"/>
        </authorList>
    </citation>
    <scope>IDENTIFICATION</scope>
</reference>
<name>A0A1I7YBX0_9BILA</name>